<gene>
    <name evidence="6" type="ordered locus">Arcve_1303</name>
</gene>
<name>F2KN33_ARCVS</name>
<evidence type="ECO:0000313" key="6">
    <source>
        <dbReference type="EMBL" id="AEA47309.1"/>
    </source>
</evidence>
<dbReference type="CDD" id="cd06530">
    <property type="entry name" value="S26_SPase_I"/>
    <property type="match status" value="1"/>
</dbReference>
<dbReference type="eggNOG" id="arCOG01739">
    <property type="taxonomic scope" value="Archaea"/>
</dbReference>
<evidence type="ECO:0000256" key="2">
    <source>
        <dbReference type="ARBA" id="ARBA00022692"/>
    </source>
</evidence>
<evidence type="ECO:0000313" key="7">
    <source>
        <dbReference type="Proteomes" id="UP000008136"/>
    </source>
</evidence>
<feature type="transmembrane region" description="Helical" evidence="5">
    <location>
        <begin position="128"/>
        <end position="145"/>
    </location>
</feature>
<dbReference type="PRINTS" id="PR00728">
    <property type="entry name" value="SIGNALPTASE"/>
</dbReference>
<dbReference type="InterPro" id="IPR036286">
    <property type="entry name" value="LexA/Signal_pep-like_sf"/>
</dbReference>
<feature type="transmembrane region" description="Helical" evidence="5">
    <location>
        <begin position="259"/>
        <end position="282"/>
    </location>
</feature>
<evidence type="ECO:0000256" key="3">
    <source>
        <dbReference type="ARBA" id="ARBA00022989"/>
    </source>
</evidence>
<sequence length="299" mass="33776">MAILALAFPVVSDIATGKLTSLIVLSGSMHPIMQVGDVVVVKRCNPECLVAGDIIAFKDPSDRENIIITHRAIEVFTEDGKLTGFRTKGDANEEPDEFVVDREDIIGKAVFIVPLVGYLFEAYHSKNFLAYFTLIILPAFMLTVGEMRKIFSYNLQTERKTEKEGIRKKRKYTVIRKRRFFAIYISLTAALLLALYPITAVEGSEVCNHGFLPCLIICDDIPGYTVVQPGETVRVSGIVDAVQYVVPVFWAVRLSELNFSLPLAFTAIFSSILTFSMYPLWIQNLPELRRKRRRIFGRR</sequence>
<comment type="subcellular location">
    <subcellularLocation>
        <location evidence="1">Membrane</location>
    </subcellularLocation>
</comment>
<dbReference type="AlphaFoldDB" id="F2KN33"/>
<dbReference type="SUPFAM" id="SSF51306">
    <property type="entry name" value="LexA/Signal peptidase"/>
    <property type="match status" value="1"/>
</dbReference>
<reference evidence="6 7" key="1">
    <citation type="submission" date="2011-03" db="EMBL/GenBank/DDBJ databases">
        <title>The complete genome of Archaeoglobus veneficus SNP6.</title>
        <authorList>
            <consortium name="US DOE Joint Genome Institute (JGI-PGF)"/>
            <person name="Lucas S."/>
            <person name="Copeland A."/>
            <person name="Lapidus A."/>
            <person name="Bruce D."/>
            <person name="Goodwin L."/>
            <person name="Pitluck S."/>
            <person name="Kyrpides N."/>
            <person name="Mavromatis K."/>
            <person name="Pagani I."/>
            <person name="Ivanova N."/>
            <person name="Mikhailova N."/>
            <person name="Lu M."/>
            <person name="Detter J.C."/>
            <person name="Tapia R."/>
            <person name="Han C."/>
            <person name="Land M."/>
            <person name="Hauser L."/>
            <person name="Markowitz V."/>
            <person name="Cheng J.-F."/>
            <person name="Hugenholtz P."/>
            <person name="Woyke T."/>
            <person name="Wu D."/>
            <person name="Spring S."/>
            <person name="Brambilla E."/>
            <person name="Klenk H.-P."/>
            <person name="Eisen J.A."/>
        </authorList>
    </citation>
    <scope>NUCLEOTIDE SEQUENCE [LARGE SCALE GENOMIC DNA]</scope>
    <source>
        <strain>SNP6</strain>
    </source>
</reference>
<evidence type="ECO:0000256" key="4">
    <source>
        <dbReference type="ARBA" id="ARBA00023136"/>
    </source>
</evidence>
<protein>
    <submittedName>
        <fullName evidence="6">Peptidase S26B, signal peptidase</fullName>
    </submittedName>
</protein>
<dbReference type="STRING" id="693661.Arcve_1303"/>
<dbReference type="PANTHER" id="PTHR10806:SF6">
    <property type="entry name" value="SIGNAL PEPTIDASE COMPLEX CATALYTIC SUBUNIT SEC11"/>
    <property type="match status" value="1"/>
</dbReference>
<accession>F2KN33</accession>
<dbReference type="GO" id="GO:0006465">
    <property type="term" value="P:signal peptide processing"/>
    <property type="evidence" value="ECO:0007669"/>
    <property type="project" value="InterPro"/>
</dbReference>
<dbReference type="Gene3D" id="2.10.109.10">
    <property type="entry name" value="Umud Fragment, subunit A"/>
    <property type="match status" value="1"/>
</dbReference>
<evidence type="ECO:0000256" key="5">
    <source>
        <dbReference type="SAM" id="Phobius"/>
    </source>
</evidence>
<keyword evidence="3 5" id="KW-1133">Transmembrane helix</keyword>
<proteinExistence type="predicted"/>
<keyword evidence="4 5" id="KW-0472">Membrane</keyword>
<dbReference type="PANTHER" id="PTHR10806">
    <property type="entry name" value="SIGNAL PEPTIDASE COMPLEX CATALYTIC SUBUNIT SEC11"/>
    <property type="match status" value="1"/>
</dbReference>
<dbReference type="Proteomes" id="UP000008136">
    <property type="component" value="Chromosome"/>
</dbReference>
<dbReference type="KEGG" id="ave:Arcve_1303"/>
<keyword evidence="7" id="KW-1185">Reference proteome</keyword>
<dbReference type="InterPro" id="IPR019533">
    <property type="entry name" value="Peptidase_S26"/>
</dbReference>
<dbReference type="GO" id="GO:0016020">
    <property type="term" value="C:membrane"/>
    <property type="evidence" value="ECO:0007669"/>
    <property type="project" value="UniProtKB-SubCell"/>
</dbReference>
<keyword evidence="2 5" id="KW-0812">Transmembrane</keyword>
<organism evidence="6 7">
    <name type="scientific">Archaeoglobus veneficus (strain DSM 11195 / SNP6)</name>
    <dbReference type="NCBI Taxonomy" id="693661"/>
    <lineage>
        <taxon>Archaea</taxon>
        <taxon>Methanobacteriati</taxon>
        <taxon>Methanobacteriota</taxon>
        <taxon>Archaeoglobi</taxon>
        <taxon>Archaeoglobales</taxon>
        <taxon>Archaeoglobaceae</taxon>
        <taxon>Archaeoglobus</taxon>
    </lineage>
</organism>
<dbReference type="NCBIfam" id="TIGR02228">
    <property type="entry name" value="sigpep_I_arch"/>
    <property type="match status" value="1"/>
</dbReference>
<feature type="transmembrane region" description="Helical" evidence="5">
    <location>
        <begin position="180"/>
        <end position="198"/>
    </location>
</feature>
<dbReference type="EMBL" id="CP002588">
    <property type="protein sequence ID" value="AEA47309.1"/>
    <property type="molecule type" value="Genomic_DNA"/>
</dbReference>
<evidence type="ECO:0000256" key="1">
    <source>
        <dbReference type="ARBA" id="ARBA00004370"/>
    </source>
</evidence>
<dbReference type="GO" id="GO:0004252">
    <property type="term" value="F:serine-type endopeptidase activity"/>
    <property type="evidence" value="ECO:0007669"/>
    <property type="project" value="InterPro"/>
</dbReference>
<dbReference type="HOGENOM" id="CLU_881706_0_0_2"/>
<dbReference type="InterPro" id="IPR001733">
    <property type="entry name" value="Peptidase_S26B"/>
</dbReference>